<name>A0A2T2YI41_9BACT</name>
<reference evidence="1 2" key="1">
    <citation type="submission" date="2018-03" db="EMBL/GenBank/DDBJ databases">
        <title>Adhaeribacter sp. HMF7605 Genome sequencing and assembly.</title>
        <authorList>
            <person name="Kang H."/>
            <person name="Kang J."/>
            <person name="Cha I."/>
            <person name="Kim H."/>
            <person name="Joh K."/>
        </authorList>
    </citation>
    <scope>NUCLEOTIDE SEQUENCE [LARGE SCALE GENOMIC DNA]</scope>
    <source>
        <strain evidence="1 2">HMF7605</strain>
    </source>
</reference>
<protein>
    <submittedName>
        <fullName evidence="1">Uncharacterized protein</fullName>
    </submittedName>
</protein>
<dbReference type="OrthoDB" id="655382at2"/>
<dbReference type="AlphaFoldDB" id="A0A2T2YI41"/>
<sequence length="247" mass="28918">MALRFQRILFIVFLWLIGWWGAYAQASLDTSFVANARENLDQGYTQMASSESILYNGTEYAPEKKAYLKGHSYYKTAHELEGKIYYHNTWFPNVPLQYDLVLDQIIVEHPTSEFKIKLVAEKVKFFIVAGHTFIRLTPDSLKTTTLKAGFYDLLYDNKLQVLAHRSKRLVQQTTDIGLEGKYVETDSYFIYKKNIYYPVDKKKSVVKILADRKKEVQAFIRSNKLTFRQNRETDIMKLVQYYVQLSG</sequence>
<comment type="caution">
    <text evidence="1">The sequence shown here is derived from an EMBL/GenBank/DDBJ whole genome shotgun (WGS) entry which is preliminary data.</text>
</comment>
<dbReference type="RefSeq" id="WP_106931350.1">
    <property type="nucleotide sequence ID" value="NZ_PYFT01000001.1"/>
</dbReference>
<evidence type="ECO:0000313" key="2">
    <source>
        <dbReference type="Proteomes" id="UP000240357"/>
    </source>
</evidence>
<organism evidence="1 2">
    <name type="scientific">Adhaeribacter arboris</name>
    <dbReference type="NCBI Taxonomy" id="2072846"/>
    <lineage>
        <taxon>Bacteria</taxon>
        <taxon>Pseudomonadati</taxon>
        <taxon>Bacteroidota</taxon>
        <taxon>Cytophagia</taxon>
        <taxon>Cytophagales</taxon>
        <taxon>Hymenobacteraceae</taxon>
        <taxon>Adhaeribacter</taxon>
    </lineage>
</organism>
<dbReference type="EMBL" id="PYFT01000001">
    <property type="protein sequence ID" value="PSR55172.1"/>
    <property type="molecule type" value="Genomic_DNA"/>
</dbReference>
<evidence type="ECO:0000313" key="1">
    <source>
        <dbReference type="EMBL" id="PSR55172.1"/>
    </source>
</evidence>
<proteinExistence type="predicted"/>
<dbReference type="Proteomes" id="UP000240357">
    <property type="component" value="Unassembled WGS sequence"/>
</dbReference>
<gene>
    <name evidence="1" type="ORF">AHMF7605_17490</name>
</gene>
<keyword evidence="2" id="KW-1185">Reference proteome</keyword>
<accession>A0A2T2YI41</accession>